<keyword evidence="6" id="KW-1185">Reference proteome</keyword>
<keyword evidence="3" id="KW-0804">Transcription</keyword>
<dbReference type="PROSITE" id="PS51063">
    <property type="entry name" value="HTH_CRP_2"/>
    <property type="match status" value="1"/>
</dbReference>
<sequence length="217" mass="25147">MITEKARPEILSLIRQHYPQLAERNLQDAIADEGTIMHFKAGSLIMDFGAYVKIMPLIIKGSIKVSREDEEGNELFLYYLKPGETCSMSFTCCLMDKKSEIRTVAEEDTTLIGIPTRFMDEWMSRYPSWKNFVMTSYDNRMLELVRTIDSIAFKKMDERLMDYLEQKAEANNSRTLNATHQEIAYDLNASREAISRLLKQLEKDGVVQLGRNRIELL</sequence>
<evidence type="ECO:0000256" key="3">
    <source>
        <dbReference type="ARBA" id="ARBA00023163"/>
    </source>
</evidence>
<dbReference type="InterPro" id="IPR036388">
    <property type="entry name" value="WH-like_DNA-bd_sf"/>
</dbReference>
<evidence type="ECO:0000256" key="2">
    <source>
        <dbReference type="ARBA" id="ARBA00023125"/>
    </source>
</evidence>
<reference evidence="5 6" key="1">
    <citation type="journal article" date="2014" name="Int. J. Syst. Evol. Microbiol.">
        <title>Phaeodactylibacter xiamenensis gen. nov., sp. nov., a member of the family Saprospiraceae isolated from the marine alga Phaeodactylum tricornutum.</title>
        <authorList>
            <person name="Chen Z.Jr."/>
            <person name="Lei X."/>
            <person name="Lai Q."/>
            <person name="Li Y."/>
            <person name="Zhang B."/>
            <person name="Zhang J."/>
            <person name="Zhang H."/>
            <person name="Yang L."/>
            <person name="Zheng W."/>
            <person name="Tian Y."/>
            <person name="Yu Z."/>
            <person name="Xu H.Jr."/>
            <person name="Zheng T."/>
        </authorList>
    </citation>
    <scope>NUCLEOTIDE SEQUENCE [LARGE SCALE GENOMIC DNA]</scope>
    <source>
        <strain evidence="5 6">KD52</strain>
    </source>
</reference>
<dbReference type="GO" id="GO:0005829">
    <property type="term" value="C:cytosol"/>
    <property type="evidence" value="ECO:0007669"/>
    <property type="project" value="TreeGrafter"/>
</dbReference>
<dbReference type="STRING" id="1524460.IX84_29055"/>
<organism evidence="5 6">
    <name type="scientific">Phaeodactylibacter xiamenensis</name>
    <dbReference type="NCBI Taxonomy" id="1524460"/>
    <lineage>
        <taxon>Bacteria</taxon>
        <taxon>Pseudomonadati</taxon>
        <taxon>Bacteroidota</taxon>
        <taxon>Saprospiria</taxon>
        <taxon>Saprospirales</taxon>
        <taxon>Haliscomenobacteraceae</taxon>
        <taxon>Phaeodactylibacter</taxon>
    </lineage>
</organism>
<dbReference type="InterPro" id="IPR012318">
    <property type="entry name" value="HTH_CRP"/>
</dbReference>
<dbReference type="GO" id="GO:0003677">
    <property type="term" value="F:DNA binding"/>
    <property type="evidence" value="ECO:0007669"/>
    <property type="project" value="UniProtKB-KW"/>
</dbReference>
<evidence type="ECO:0000313" key="5">
    <source>
        <dbReference type="EMBL" id="KGE85140.1"/>
    </source>
</evidence>
<dbReference type="CDD" id="cd00038">
    <property type="entry name" value="CAP_ED"/>
    <property type="match status" value="1"/>
</dbReference>
<dbReference type="OrthoDB" id="9776746at2"/>
<dbReference type="Gene3D" id="2.60.120.10">
    <property type="entry name" value="Jelly Rolls"/>
    <property type="match status" value="1"/>
</dbReference>
<dbReference type="PANTHER" id="PTHR24567:SF26">
    <property type="entry name" value="REGULATORY PROTEIN YEIL"/>
    <property type="match status" value="1"/>
</dbReference>
<dbReference type="SUPFAM" id="SSF46785">
    <property type="entry name" value="Winged helix' DNA-binding domain"/>
    <property type="match status" value="1"/>
</dbReference>
<evidence type="ECO:0000256" key="1">
    <source>
        <dbReference type="ARBA" id="ARBA00023015"/>
    </source>
</evidence>
<dbReference type="InterPro" id="IPR036390">
    <property type="entry name" value="WH_DNA-bd_sf"/>
</dbReference>
<protein>
    <submittedName>
        <fullName evidence="5">Crp/Fnr family transcriptional regulator</fullName>
    </submittedName>
</protein>
<accession>A0A098RYZ2</accession>
<proteinExistence type="predicted"/>
<dbReference type="RefSeq" id="WP_044229088.1">
    <property type="nucleotide sequence ID" value="NZ_JBKAGJ010000011.1"/>
</dbReference>
<dbReference type="Proteomes" id="UP000029736">
    <property type="component" value="Unassembled WGS sequence"/>
</dbReference>
<dbReference type="InterPro" id="IPR014710">
    <property type="entry name" value="RmlC-like_jellyroll"/>
</dbReference>
<gene>
    <name evidence="5" type="ORF">IX84_29055</name>
</gene>
<evidence type="ECO:0000313" key="6">
    <source>
        <dbReference type="Proteomes" id="UP000029736"/>
    </source>
</evidence>
<name>A0A098RYZ2_9BACT</name>
<evidence type="ECO:0000259" key="4">
    <source>
        <dbReference type="PROSITE" id="PS51063"/>
    </source>
</evidence>
<dbReference type="InterPro" id="IPR018490">
    <property type="entry name" value="cNMP-bd_dom_sf"/>
</dbReference>
<dbReference type="GO" id="GO:0003700">
    <property type="term" value="F:DNA-binding transcription factor activity"/>
    <property type="evidence" value="ECO:0007669"/>
    <property type="project" value="TreeGrafter"/>
</dbReference>
<keyword evidence="1" id="KW-0805">Transcription regulation</keyword>
<dbReference type="Pfam" id="PF13545">
    <property type="entry name" value="HTH_Crp_2"/>
    <property type="match status" value="1"/>
</dbReference>
<feature type="domain" description="HTH crp-type" evidence="4">
    <location>
        <begin position="154"/>
        <end position="217"/>
    </location>
</feature>
<dbReference type="PANTHER" id="PTHR24567">
    <property type="entry name" value="CRP FAMILY TRANSCRIPTIONAL REGULATORY PROTEIN"/>
    <property type="match status" value="1"/>
</dbReference>
<dbReference type="Pfam" id="PF00027">
    <property type="entry name" value="cNMP_binding"/>
    <property type="match status" value="1"/>
</dbReference>
<dbReference type="Gene3D" id="1.10.10.10">
    <property type="entry name" value="Winged helix-like DNA-binding domain superfamily/Winged helix DNA-binding domain"/>
    <property type="match status" value="1"/>
</dbReference>
<keyword evidence="2" id="KW-0238">DNA-binding</keyword>
<dbReference type="EMBL" id="JPOS01000092">
    <property type="protein sequence ID" value="KGE85140.1"/>
    <property type="molecule type" value="Genomic_DNA"/>
</dbReference>
<dbReference type="InterPro" id="IPR050397">
    <property type="entry name" value="Env_Response_Regulators"/>
</dbReference>
<dbReference type="InterPro" id="IPR000595">
    <property type="entry name" value="cNMP-bd_dom"/>
</dbReference>
<comment type="caution">
    <text evidence="5">The sequence shown here is derived from an EMBL/GenBank/DDBJ whole genome shotgun (WGS) entry which is preliminary data.</text>
</comment>
<dbReference type="AlphaFoldDB" id="A0A098RYZ2"/>
<dbReference type="SUPFAM" id="SSF51206">
    <property type="entry name" value="cAMP-binding domain-like"/>
    <property type="match status" value="1"/>
</dbReference>
<dbReference type="SMART" id="SM00419">
    <property type="entry name" value="HTH_CRP"/>
    <property type="match status" value="1"/>
</dbReference>